<dbReference type="InterPro" id="IPR023198">
    <property type="entry name" value="PGP-like_dom2"/>
</dbReference>
<dbReference type="Proteomes" id="UP000176445">
    <property type="component" value="Unassembled WGS sequence"/>
</dbReference>
<sequence length="223" mass="24966">MPKNPDYFVVDLLHKTIIFDFDGTIADTQQIMFDTANSLAAEFGFDPIRPEEMPQLKTMSARELVVKRLRVPLWNIWKIYKLEKRGRELFAAHVDDVRVFPGMKEVIAQLRNVGCRVGIVTSNSADVVAKVLQTTTMPVDFVYAGSRIFGKAQALRSMLSEQNIDPTTTLYVGDEVRDVEACKKVGIRMLAVGWGYNDAKTLEKAGAEVVTKPGELVQKIVNT</sequence>
<dbReference type="InterPro" id="IPR023214">
    <property type="entry name" value="HAD_sf"/>
</dbReference>
<dbReference type="Gene3D" id="3.40.50.1000">
    <property type="entry name" value="HAD superfamily/HAD-like"/>
    <property type="match status" value="1"/>
</dbReference>
<comment type="caution">
    <text evidence="1">The sequence shown here is derived from an EMBL/GenBank/DDBJ whole genome shotgun (WGS) entry which is preliminary data.</text>
</comment>
<proteinExistence type="predicted"/>
<reference evidence="1 2" key="1">
    <citation type="journal article" date="2016" name="Nat. Commun.">
        <title>Thousands of microbial genomes shed light on interconnected biogeochemical processes in an aquifer system.</title>
        <authorList>
            <person name="Anantharaman K."/>
            <person name="Brown C.T."/>
            <person name="Hug L.A."/>
            <person name="Sharon I."/>
            <person name="Castelle C.J."/>
            <person name="Probst A.J."/>
            <person name="Thomas B.C."/>
            <person name="Singh A."/>
            <person name="Wilkins M.J."/>
            <person name="Karaoz U."/>
            <person name="Brodie E.L."/>
            <person name="Williams K.H."/>
            <person name="Hubbard S.S."/>
            <person name="Banfield J.F."/>
        </authorList>
    </citation>
    <scope>NUCLEOTIDE SEQUENCE [LARGE SCALE GENOMIC DNA]</scope>
</reference>
<accession>A0A1F6CS06</accession>
<dbReference type="SFLD" id="SFLDS00003">
    <property type="entry name" value="Haloacid_Dehalogenase"/>
    <property type="match status" value="1"/>
</dbReference>
<evidence type="ECO:0000313" key="1">
    <source>
        <dbReference type="EMBL" id="OGG51662.1"/>
    </source>
</evidence>
<gene>
    <name evidence="1" type="ORF">A2704_05080</name>
</gene>
<dbReference type="PANTHER" id="PTHR43434:SF13">
    <property type="entry name" value="PHOSPHOGLYCOLATE PHOSPHATASE"/>
    <property type="match status" value="1"/>
</dbReference>
<protein>
    <recommendedName>
        <fullName evidence="3">HAD family hydrolase</fullName>
    </recommendedName>
</protein>
<organism evidence="1 2">
    <name type="scientific">Candidatus Kaiserbacteria bacterium RIFCSPHIGHO2_01_FULL_54_36b</name>
    <dbReference type="NCBI Taxonomy" id="1798483"/>
    <lineage>
        <taxon>Bacteria</taxon>
        <taxon>Candidatus Kaiseribacteriota</taxon>
    </lineage>
</organism>
<dbReference type="AlphaFoldDB" id="A0A1F6CS06"/>
<dbReference type="InterPro" id="IPR041492">
    <property type="entry name" value="HAD_2"/>
</dbReference>
<name>A0A1F6CS06_9BACT</name>
<dbReference type="GO" id="GO:0008967">
    <property type="term" value="F:phosphoglycolate phosphatase activity"/>
    <property type="evidence" value="ECO:0007669"/>
    <property type="project" value="TreeGrafter"/>
</dbReference>
<dbReference type="NCBIfam" id="TIGR01549">
    <property type="entry name" value="HAD-SF-IA-v1"/>
    <property type="match status" value="1"/>
</dbReference>
<dbReference type="Gene3D" id="1.10.150.240">
    <property type="entry name" value="Putative phosphatase, domain 2"/>
    <property type="match status" value="1"/>
</dbReference>
<dbReference type="SUPFAM" id="SSF56784">
    <property type="entry name" value="HAD-like"/>
    <property type="match status" value="1"/>
</dbReference>
<dbReference type="SFLD" id="SFLDG01129">
    <property type="entry name" value="C1.5:_HAD__Beta-PGM__Phosphata"/>
    <property type="match status" value="1"/>
</dbReference>
<dbReference type="GO" id="GO:0005829">
    <property type="term" value="C:cytosol"/>
    <property type="evidence" value="ECO:0007669"/>
    <property type="project" value="TreeGrafter"/>
</dbReference>
<dbReference type="InterPro" id="IPR036412">
    <property type="entry name" value="HAD-like_sf"/>
</dbReference>
<evidence type="ECO:0000313" key="2">
    <source>
        <dbReference type="Proteomes" id="UP000176445"/>
    </source>
</evidence>
<dbReference type="InterPro" id="IPR050155">
    <property type="entry name" value="HAD-like_hydrolase_sf"/>
</dbReference>
<dbReference type="Pfam" id="PF13419">
    <property type="entry name" value="HAD_2"/>
    <property type="match status" value="1"/>
</dbReference>
<evidence type="ECO:0008006" key="3">
    <source>
        <dbReference type="Google" id="ProtNLM"/>
    </source>
</evidence>
<dbReference type="EMBL" id="MFKW01000019">
    <property type="protein sequence ID" value="OGG51662.1"/>
    <property type="molecule type" value="Genomic_DNA"/>
</dbReference>
<dbReference type="GO" id="GO:0006281">
    <property type="term" value="P:DNA repair"/>
    <property type="evidence" value="ECO:0007669"/>
    <property type="project" value="TreeGrafter"/>
</dbReference>
<dbReference type="PANTHER" id="PTHR43434">
    <property type="entry name" value="PHOSPHOGLYCOLATE PHOSPHATASE"/>
    <property type="match status" value="1"/>
</dbReference>
<dbReference type="InterPro" id="IPR006439">
    <property type="entry name" value="HAD-SF_hydro_IA"/>
</dbReference>